<evidence type="ECO:0000313" key="3">
    <source>
        <dbReference type="EMBL" id="PQJ64197.1"/>
    </source>
</evidence>
<dbReference type="EMBL" id="MSCI01000001">
    <property type="protein sequence ID" value="PQJ64197.1"/>
    <property type="molecule type" value="Genomic_DNA"/>
</dbReference>
<feature type="domain" description="EAL" evidence="2">
    <location>
        <begin position="251"/>
        <end position="503"/>
    </location>
</feature>
<keyword evidence="1" id="KW-1133">Transmembrane helix</keyword>
<dbReference type="InterPro" id="IPR050706">
    <property type="entry name" value="Cyclic-di-GMP_PDE-like"/>
</dbReference>
<dbReference type="PROSITE" id="PS50883">
    <property type="entry name" value="EAL"/>
    <property type="match status" value="1"/>
</dbReference>
<dbReference type="Proteomes" id="UP000238707">
    <property type="component" value="Unassembled WGS sequence"/>
</dbReference>
<evidence type="ECO:0000256" key="1">
    <source>
        <dbReference type="SAM" id="Phobius"/>
    </source>
</evidence>
<keyword evidence="4" id="KW-1185">Reference proteome</keyword>
<dbReference type="InterPro" id="IPR001633">
    <property type="entry name" value="EAL_dom"/>
</dbReference>
<accession>A0A2S7VPX3</accession>
<dbReference type="CDD" id="cd01948">
    <property type="entry name" value="EAL"/>
    <property type="match status" value="1"/>
</dbReference>
<protein>
    <recommendedName>
        <fullName evidence="2">EAL domain-containing protein</fullName>
    </recommendedName>
</protein>
<dbReference type="GO" id="GO:0071111">
    <property type="term" value="F:cyclic-guanylate-specific phosphodiesterase activity"/>
    <property type="evidence" value="ECO:0007669"/>
    <property type="project" value="InterPro"/>
</dbReference>
<dbReference type="RefSeq" id="WP_105023824.1">
    <property type="nucleotide sequence ID" value="NZ_MSCI01000001.1"/>
</dbReference>
<keyword evidence="1" id="KW-0472">Membrane</keyword>
<gene>
    <name evidence="3" type="ORF">BTO10_05250</name>
</gene>
<proteinExistence type="predicted"/>
<dbReference type="Pfam" id="PF00563">
    <property type="entry name" value="EAL"/>
    <property type="match status" value="1"/>
</dbReference>
<sequence>MVQNILFDRKRLFYIKRILFSIVFLVVLTLASFTYQSKNIYETINLSLNKKVIELNNIVRAGEVAAIRAGTISKHFINGCYTYQKYLDDLVLTTRYINGVVLANDKEECYSSNISSISLSLPEWKGDFFKLKVGQALNPIDSILMVSDSKRIGSYSTLDIYTLLNVIDQFYDFGTVYININDAYIGSNHFVEHFSGQTIIVESSQYPYSLVFNYHYYDLAYYLFSSSFFLYSLFFSPLVVYFFINFGCDDDALLLKEIKNSIKLHHFVPYIQPIVSHDGTIKHAEVLVRWVHPKFGLIPPDDFILLAEESGLIIPITEQIMEVVANRLCDIEHQLSPEFSISFNVSASHLGCPSIVSSCENFLSHFSRGSILCLELTERELLANTDLTLSLLASIRAMGVKLALDDFGTGFSTLESLMNYEFQIVKIDKSFVERVGDKSASAHIVDSLIELSQKMEQTCIVEGVETEDQVHYFLSRGVDAIQGYFYSKPLTLEEFIRYISQKGI</sequence>
<evidence type="ECO:0000259" key="2">
    <source>
        <dbReference type="PROSITE" id="PS50883"/>
    </source>
</evidence>
<name>A0A2S7VPX3_9VIBR</name>
<dbReference type="InterPro" id="IPR035919">
    <property type="entry name" value="EAL_sf"/>
</dbReference>
<dbReference type="PANTHER" id="PTHR33121">
    <property type="entry name" value="CYCLIC DI-GMP PHOSPHODIESTERASE PDEF"/>
    <property type="match status" value="1"/>
</dbReference>
<dbReference type="SMART" id="SM00052">
    <property type="entry name" value="EAL"/>
    <property type="match status" value="1"/>
</dbReference>
<reference evidence="3 4" key="1">
    <citation type="submission" date="2016-12" db="EMBL/GenBank/DDBJ databases">
        <title>Diversity of luminous bacteria.</title>
        <authorList>
            <person name="Yoshizawa S."/>
            <person name="Kogure K."/>
        </authorList>
    </citation>
    <scope>NUCLEOTIDE SEQUENCE [LARGE SCALE GENOMIC DNA]</scope>
    <source>
        <strain evidence="3 4">LC2-408</strain>
    </source>
</reference>
<dbReference type="PANTHER" id="PTHR33121:SF80">
    <property type="entry name" value="CYCLIC DI-GMP PHOSPHODIESTERASE PDEL"/>
    <property type="match status" value="1"/>
</dbReference>
<organism evidence="3 4">
    <name type="scientific">Vibrio chagasii</name>
    <dbReference type="NCBI Taxonomy" id="170679"/>
    <lineage>
        <taxon>Bacteria</taxon>
        <taxon>Pseudomonadati</taxon>
        <taxon>Pseudomonadota</taxon>
        <taxon>Gammaproteobacteria</taxon>
        <taxon>Vibrionales</taxon>
        <taxon>Vibrionaceae</taxon>
        <taxon>Vibrio</taxon>
    </lineage>
</organism>
<evidence type="ECO:0000313" key="4">
    <source>
        <dbReference type="Proteomes" id="UP000238707"/>
    </source>
</evidence>
<dbReference type="Gene3D" id="3.20.20.450">
    <property type="entry name" value="EAL domain"/>
    <property type="match status" value="1"/>
</dbReference>
<feature type="transmembrane region" description="Helical" evidence="1">
    <location>
        <begin position="219"/>
        <end position="244"/>
    </location>
</feature>
<dbReference type="AlphaFoldDB" id="A0A2S7VPX3"/>
<feature type="transmembrane region" description="Helical" evidence="1">
    <location>
        <begin position="12"/>
        <end position="35"/>
    </location>
</feature>
<comment type="caution">
    <text evidence="3">The sequence shown here is derived from an EMBL/GenBank/DDBJ whole genome shotgun (WGS) entry which is preliminary data.</text>
</comment>
<dbReference type="SUPFAM" id="SSF141868">
    <property type="entry name" value="EAL domain-like"/>
    <property type="match status" value="1"/>
</dbReference>
<keyword evidence="1" id="KW-0812">Transmembrane</keyword>